<dbReference type="InterPro" id="IPR045001">
    <property type="entry name" value="DRG"/>
</dbReference>
<dbReference type="SUPFAM" id="SSF52540">
    <property type="entry name" value="P-loop containing nucleoside triphosphate hydrolases"/>
    <property type="match status" value="1"/>
</dbReference>
<dbReference type="Pfam" id="PF02824">
    <property type="entry name" value="TGS"/>
    <property type="match status" value="1"/>
</dbReference>
<dbReference type="InterPro" id="IPR012676">
    <property type="entry name" value="TGS-like"/>
</dbReference>
<keyword evidence="1" id="KW-0547">Nucleotide-binding</keyword>
<dbReference type="PANTHER" id="PTHR43127">
    <property type="entry name" value="DEVELOPMENTALLY-REGULATED GTP-BINDING PROTEIN 2"/>
    <property type="match status" value="1"/>
</dbReference>
<accession>A0A830EC87</accession>
<name>A0A830EC87_9CREN</name>
<reference evidence="6" key="3">
    <citation type="submission" date="2022-09" db="EMBL/GenBank/DDBJ databases">
        <title>Complete genome sequence of Vulcanisaeta souniana.</title>
        <authorList>
            <person name="Kato S."/>
            <person name="Itoh T."/>
            <person name="Ohkuma M."/>
        </authorList>
    </citation>
    <scope>NUCLEOTIDE SEQUENCE [LARGE SCALE GENOMIC DNA]</scope>
    <source>
        <strain evidence="6">JCM 11219</strain>
    </source>
</reference>
<protein>
    <submittedName>
        <fullName evidence="4">GTP-binding protein</fullName>
    </submittedName>
</protein>
<dbReference type="PRINTS" id="PR00326">
    <property type="entry name" value="GTP1OBG"/>
</dbReference>
<dbReference type="Gene3D" id="3.10.20.30">
    <property type="match status" value="1"/>
</dbReference>
<keyword evidence="6" id="KW-1185">Reference proteome</keyword>
<organism evidence="4 5">
    <name type="scientific">Vulcanisaeta souniana JCM 11219</name>
    <dbReference type="NCBI Taxonomy" id="1293586"/>
    <lineage>
        <taxon>Archaea</taxon>
        <taxon>Thermoproteota</taxon>
        <taxon>Thermoprotei</taxon>
        <taxon>Thermoproteales</taxon>
        <taxon>Thermoproteaceae</taxon>
        <taxon>Vulcanisaeta</taxon>
    </lineage>
</organism>
<evidence type="ECO:0000313" key="4">
    <source>
        <dbReference type="EMBL" id="GGI68158.1"/>
    </source>
</evidence>
<dbReference type="Proteomes" id="UP000657075">
    <property type="component" value="Unassembled WGS sequence"/>
</dbReference>
<evidence type="ECO:0000256" key="1">
    <source>
        <dbReference type="ARBA" id="ARBA00023134"/>
    </source>
</evidence>
<dbReference type="Gene3D" id="3.40.50.300">
    <property type="entry name" value="P-loop containing nucleotide triphosphate hydrolases"/>
    <property type="match status" value="1"/>
</dbReference>
<evidence type="ECO:0000259" key="2">
    <source>
        <dbReference type="PROSITE" id="PS51880"/>
    </source>
</evidence>
<gene>
    <name evidence="4" type="ORF">GCM10007112_01500</name>
    <name evidence="3" type="ORF">Vsou_11570</name>
</gene>
<dbReference type="GO" id="GO:0003924">
    <property type="term" value="F:GTPase activity"/>
    <property type="evidence" value="ECO:0007669"/>
    <property type="project" value="InterPro"/>
</dbReference>
<sequence length="394" mass="44215">MPANLPPEAGKKWEKVMEAKTPEEKLRALEEFLSAVPKHKGTENLVHWARRRMAQLRREIEEKKVKEKSLRSGGGGSIRYYVEKEGDAQVVVIGPPSSGKSSLLRCLTNVRVEPDEVPFSSLEPIPGMFIYDNIYFQLVKLPSINIEDVDSDVNAMALSMIRNADSAIMVLDATGDVEVQYSALKNILRENGIYVIRPRGFVTIERRPTGGIQVIGRLLNGTAEDVKKLLANYGISNALVTINGEATLDDVEESIFKDIVYKPSLVLINKVDLADKDYVDYIVGRLRNEVITLTASLSKCAIDPRLLSESLLRVMDLIRIYTKEPDADTYSTKPFILKRGSTVGDLARKIHSRFYEGFKYARVWRIDKYPAGIKRVGINYVLNDGDIVEIHSSL</sequence>
<proteinExistence type="predicted"/>
<dbReference type="OrthoDB" id="372125at2157"/>
<evidence type="ECO:0000313" key="5">
    <source>
        <dbReference type="Proteomes" id="UP000657075"/>
    </source>
</evidence>
<dbReference type="EMBL" id="BMNM01000001">
    <property type="protein sequence ID" value="GGI68158.1"/>
    <property type="molecule type" value="Genomic_DNA"/>
</dbReference>
<dbReference type="RefSeq" id="WP_188602287.1">
    <property type="nucleotide sequence ID" value="NZ_AP026830.1"/>
</dbReference>
<reference evidence="4" key="2">
    <citation type="submission" date="2020-09" db="EMBL/GenBank/DDBJ databases">
        <authorList>
            <person name="Sun Q."/>
            <person name="Ohkuma M."/>
        </authorList>
    </citation>
    <scope>NUCLEOTIDE SEQUENCE</scope>
    <source>
        <strain evidence="4">JCM 11219</strain>
    </source>
</reference>
<reference evidence="3" key="4">
    <citation type="journal article" date="2023" name="Microbiol. Resour. Announc.">
        <title>Complete Genome Sequence of Vulcanisaeta souniana Strain IC-059, a Hyperthermophilic Archaeon Isolated from Hot Spring Water in Japan.</title>
        <authorList>
            <person name="Kato S."/>
            <person name="Itoh T."/>
            <person name="Wu L."/>
            <person name="Ma J."/>
            <person name="Ohkuma M."/>
        </authorList>
    </citation>
    <scope>NUCLEOTIDE SEQUENCE</scope>
    <source>
        <strain evidence="3">JCM 11219</strain>
    </source>
</reference>
<dbReference type="InterPro" id="IPR012675">
    <property type="entry name" value="Beta-grasp_dom_sf"/>
</dbReference>
<dbReference type="Pfam" id="PF16897">
    <property type="entry name" value="MMR_HSR1_Xtn"/>
    <property type="match status" value="1"/>
</dbReference>
<evidence type="ECO:0000313" key="3">
    <source>
        <dbReference type="EMBL" id="BDR92064.1"/>
    </source>
</evidence>
<dbReference type="Pfam" id="PF01926">
    <property type="entry name" value="MMR_HSR1"/>
    <property type="match status" value="1"/>
</dbReference>
<feature type="domain" description="TGS" evidence="2">
    <location>
        <begin position="316"/>
        <end position="392"/>
    </location>
</feature>
<dbReference type="GO" id="GO:0005525">
    <property type="term" value="F:GTP binding"/>
    <property type="evidence" value="ECO:0007669"/>
    <property type="project" value="UniProtKB-KW"/>
</dbReference>
<reference evidence="4" key="1">
    <citation type="journal article" date="2014" name="Int. J. Syst. Evol. Microbiol.">
        <title>Complete genome sequence of Corynebacterium casei LMG S-19264T (=DSM 44701T), isolated from a smear-ripened cheese.</title>
        <authorList>
            <consortium name="US DOE Joint Genome Institute (JGI-PGF)"/>
            <person name="Walter F."/>
            <person name="Albersmeier A."/>
            <person name="Kalinowski J."/>
            <person name="Ruckert C."/>
        </authorList>
    </citation>
    <scope>NUCLEOTIDE SEQUENCE</scope>
    <source>
        <strain evidence="4">JCM 11219</strain>
    </source>
</reference>
<dbReference type="AlphaFoldDB" id="A0A830EC87"/>
<evidence type="ECO:0000313" key="6">
    <source>
        <dbReference type="Proteomes" id="UP001060771"/>
    </source>
</evidence>
<dbReference type="Proteomes" id="UP001060771">
    <property type="component" value="Chromosome"/>
</dbReference>
<dbReference type="InterPro" id="IPR006073">
    <property type="entry name" value="GTP-bd"/>
</dbReference>
<dbReference type="InterPro" id="IPR004095">
    <property type="entry name" value="TGS"/>
</dbReference>
<dbReference type="GeneID" id="76206703"/>
<keyword evidence="1" id="KW-0342">GTP-binding</keyword>
<dbReference type="EMBL" id="AP026830">
    <property type="protein sequence ID" value="BDR92064.1"/>
    <property type="molecule type" value="Genomic_DNA"/>
</dbReference>
<dbReference type="InterPro" id="IPR031662">
    <property type="entry name" value="GTP-binding_2"/>
</dbReference>
<dbReference type="SUPFAM" id="SSF81271">
    <property type="entry name" value="TGS-like"/>
    <property type="match status" value="1"/>
</dbReference>
<dbReference type="InterPro" id="IPR027417">
    <property type="entry name" value="P-loop_NTPase"/>
</dbReference>
<dbReference type="PROSITE" id="PS51880">
    <property type="entry name" value="TGS"/>
    <property type="match status" value="1"/>
</dbReference>